<dbReference type="AlphaFoldDB" id="A0A4P7PTE0"/>
<accession>A0A4P7PTE0</accession>
<evidence type="ECO:0000313" key="1">
    <source>
        <dbReference type="EMBL" id="QBZ97143.1"/>
    </source>
</evidence>
<dbReference type="Proteomes" id="UP000296862">
    <property type="component" value="Chromosome"/>
</dbReference>
<keyword evidence="2" id="KW-1185">Reference proteome</keyword>
<proteinExistence type="predicted"/>
<organism evidence="1 2">
    <name type="scientific">Flavobacterium sangjuense</name>
    <dbReference type="NCBI Taxonomy" id="2518177"/>
    <lineage>
        <taxon>Bacteria</taxon>
        <taxon>Pseudomonadati</taxon>
        <taxon>Bacteroidota</taxon>
        <taxon>Flavobacteriia</taxon>
        <taxon>Flavobacteriales</taxon>
        <taxon>Flavobacteriaceae</taxon>
        <taxon>Flavobacterium</taxon>
    </lineage>
</organism>
<name>A0A4P7PTE0_9FLAO</name>
<dbReference type="EMBL" id="CP038810">
    <property type="protein sequence ID" value="QBZ97143.1"/>
    <property type="molecule type" value="Genomic_DNA"/>
</dbReference>
<sequence>MWIMMMFKNQKGIALLSLLFISGLLLTGCTKAKERFIISSDENGIICSAKSTFNDTIFYENRFQDSTIYYYAPLSKQENEELKKLIISLKLEKSIPKFELRPDSGTFIVVSDAVRFYEANYSIPSRNIKKILGMFRDVSFKMKPCKKVDDFWDVEGVTPPDNPVP</sequence>
<reference evidence="1 2" key="1">
    <citation type="submission" date="2019-04" db="EMBL/GenBank/DDBJ databases">
        <title>Flavobacterium sp. GS03.</title>
        <authorList>
            <person name="Kim H."/>
        </authorList>
    </citation>
    <scope>NUCLEOTIDE SEQUENCE [LARGE SCALE GENOMIC DNA]</scope>
    <source>
        <strain evidence="1 2">GS03</strain>
    </source>
</reference>
<evidence type="ECO:0000313" key="2">
    <source>
        <dbReference type="Proteomes" id="UP000296862"/>
    </source>
</evidence>
<protein>
    <submittedName>
        <fullName evidence="1">Uncharacterized protein</fullName>
    </submittedName>
</protein>
<gene>
    <name evidence="1" type="ORF">GS03_00629</name>
</gene>
<dbReference type="KEGG" id="fsn:GS03_00629"/>